<dbReference type="AlphaFoldDB" id="A0A9K3CRJ7"/>
<evidence type="ECO:0000313" key="1">
    <source>
        <dbReference type="EMBL" id="GIQ81351.1"/>
    </source>
</evidence>
<evidence type="ECO:0000313" key="2">
    <source>
        <dbReference type="Proteomes" id="UP000265618"/>
    </source>
</evidence>
<comment type="caution">
    <text evidence="1">The sequence shown here is derived from an EMBL/GenBank/DDBJ whole genome shotgun (WGS) entry which is preliminary data.</text>
</comment>
<name>A0A9K3CRJ7_9EUKA</name>
<dbReference type="Proteomes" id="UP000265618">
    <property type="component" value="Unassembled WGS sequence"/>
</dbReference>
<keyword evidence="2" id="KW-1185">Reference proteome</keyword>
<protein>
    <submittedName>
        <fullName evidence="1">Uncharacterized protein</fullName>
    </submittedName>
</protein>
<reference evidence="1 2" key="1">
    <citation type="journal article" date="2018" name="PLoS ONE">
        <title>The draft genome of Kipferlia bialata reveals reductive genome evolution in fornicate parasites.</title>
        <authorList>
            <person name="Tanifuji G."/>
            <person name="Takabayashi S."/>
            <person name="Kume K."/>
            <person name="Takagi M."/>
            <person name="Nakayama T."/>
            <person name="Kamikawa R."/>
            <person name="Inagaki Y."/>
            <person name="Hashimoto T."/>
        </authorList>
    </citation>
    <scope>NUCLEOTIDE SEQUENCE [LARGE SCALE GENOMIC DNA]</scope>
    <source>
        <strain evidence="1">NY0173</strain>
    </source>
</reference>
<proteinExistence type="predicted"/>
<sequence>MIEPSEKCVASTGISDSLSDFRHPSLVTIIWGMIPTHVECDAYDPLWDPRVFTEEELHTYYHYKIAQGIFACTQFEDHTEDQVAWCHYRKMEGVALMTDLSREERSALCRQAMEAGLFTEDVWNKYTEASEEFGGTPTCSGEEYIRIFSKLYSGIKTELLEAYEEISVRLGLK</sequence>
<organism evidence="1 2">
    <name type="scientific">Kipferlia bialata</name>
    <dbReference type="NCBI Taxonomy" id="797122"/>
    <lineage>
        <taxon>Eukaryota</taxon>
        <taxon>Metamonada</taxon>
        <taxon>Carpediemonas-like organisms</taxon>
        <taxon>Kipferlia</taxon>
    </lineage>
</organism>
<accession>A0A9K3CRJ7</accession>
<dbReference type="EMBL" id="BDIP01000368">
    <property type="protein sequence ID" value="GIQ81351.1"/>
    <property type="molecule type" value="Genomic_DNA"/>
</dbReference>
<gene>
    <name evidence="1" type="ORF">KIPB_002298</name>
</gene>